<dbReference type="SUPFAM" id="SSF54826">
    <property type="entry name" value="Enolase N-terminal domain-like"/>
    <property type="match status" value="1"/>
</dbReference>
<dbReference type="Proteomes" id="UP000741360">
    <property type="component" value="Unassembled WGS sequence"/>
</dbReference>
<dbReference type="InterPro" id="IPR029017">
    <property type="entry name" value="Enolase-like_N"/>
</dbReference>
<protein>
    <recommendedName>
        <fullName evidence="4">Mandelate racemase/muconate lactonizing enzyme N-terminal domain-containing protein</fullName>
    </recommendedName>
</protein>
<keyword evidence="1" id="KW-0479">Metal-binding</keyword>
<name>A0A932GPJ0_UNCTE</name>
<dbReference type="PANTHER" id="PTHR48073:SF2">
    <property type="entry name" value="O-SUCCINYLBENZOATE SYNTHASE"/>
    <property type="match status" value="1"/>
</dbReference>
<evidence type="ECO:0000313" key="2">
    <source>
        <dbReference type="EMBL" id="MBI3014832.1"/>
    </source>
</evidence>
<dbReference type="GO" id="GO:0046872">
    <property type="term" value="F:metal ion binding"/>
    <property type="evidence" value="ECO:0007669"/>
    <property type="project" value="UniProtKB-KW"/>
</dbReference>
<comment type="caution">
    <text evidence="2">The sequence shown here is derived from an EMBL/GenBank/DDBJ whole genome shotgun (WGS) entry which is preliminary data.</text>
</comment>
<evidence type="ECO:0008006" key="4">
    <source>
        <dbReference type="Google" id="ProtNLM"/>
    </source>
</evidence>
<accession>A0A932GPJ0</accession>
<evidence type="ECO:0000313" key="3">
    <source>
        <dbReference type="Proteomes" id="UP000741360"/>
    </source>
</evidence>
<dbReference type="Gene3D" id="3.30.390.10">
    <property type="entry name" value="Enolase-like, N-terminal domain"/>
    <property type="match status" value="1"/>
</dbReference>
<evidence type="ECO:0000256" key="1">
    <source>
        <dbReference type="ARBA" id="ARBA00022723"/>
    </source>
</evidence>
<gene>
    <name evidence="2" type="ORF">HYY65_07210</name>
</gene>
<dbReference type="AlphaFoldDB" id="A0A932GPJ0"/>
<organism evidence="2 3">
    <name type="scientific">Tectimicrobiota bacterium</name>
    <dbReference type="NCBI Taxonomy" id="2528274"/>
    <lineage>
        <taxon>Bacteria</taxon>
        <taxon>Pseudomonadati</taxon>
        <taxon>Nitrospinota/Tectimicrobiota group</taxon>
        <taxon>Candidatus Tectimicrobiota</taxon>
    </lineage>
</organism>
<dbReference type="EMBL" id="JACPSX010000130">
    <property type="protein sequence ID" value="MBI3014832.1"/>
    <property type="molecule type" value="Genomic_DNA"/>
</dbReference>
<proteinExistence type="predicted"/>
<reference evidence="2" key="1">
    <citation type="submission" date="2020-07" db="EMBL/GenBank/DDBJ databases">
        <title>Huge and variable diversity of episymbiotic CPR bacteria and DPANN archaea in groundwater ecosystems.</title>
        <authorList>
            <person name="He C.Y."/>
            <person name="Keren R."/>
            <person name="Whittaker M."/>
            <person name="Farag I.F."/>
            <person name="Doudna J."/>
            <person name="Cate J.H.D."/>
            <person name="Banfield J.F."/>
        </authorList>
    </citation>
    <scope>NUCLEOTIDE SEQUENCE</scope>
    <source>
        <strain evidence="2">NC_groundwater_717_Ag_S-0.2um_59_8</strain>
    </source>
</reference>
<dbReference type="PANTHER" id="PTHR48073">
    <property type="entry name" value="O-SUCCINYLBENZOATE SYNTHASE-RELATED"/>
    <property type="match status" value="1"/>
</dbReference>
<sequence>MNPFLPVFSHLLVRPQTIPVEIAKAELWKLQIPLRRTVGHFQAVRSTSDNLVVRVVNRAGVEGFGEAVPREYLTGENMATAAAAARFLLQGLADRCWQTAGDLLNDLERLDRNPRVTAYPSARCAVELAVRRGYVGREPQRLGRVQRRDPV</sequence>